<sequence>MHYTSWDRTDRSAPRLLAEAAEPIGEFTESSATVADAYWRLDASDLGASATLADDRVFRLAGNASRDKRLDASLDGRTFAFICETSGNWIIEDASGTKVAQFTSKNRGVREAILEFEGDYTDHDLSVEEVAALSWFTRLILEAKTSSGAIAWIATLVLASLVAVGALFLG</sequence>
<dbReference type="GeneID" id="79853575"/>
<keyword evidence="1" id="KW-1133">Transmembrane helix</keyword>
<keyword evidence="1" id="KW-0812">Transmembrane</keyword>
<organism evidence="2 3">
    <name type="scientific">Corynebacterium phoceense</name>
    <dbReference type="NCBI Taxonomy" id="1686286"/>
    <lineage>
        <taxon>Bacteria</taxon>
        <taxon>Bacillati</taxon>
        <taxon>Actinomycetota</taxon>
        <taxon>Actinomycetes</taxon>
        <taxon>Mycobacteriales</taxon>
        <taxon>Corynebacteriaceae</taxon>
        <taxon>Corynebacterium</taxon>
    </lineage>
</organism>
<dbReference type="STRING" id="1686286.GCA_900092335_02439"/>
<evidence type="ECO:0000313" key="3">
    <source>
        <dbReference type="Proteomes" id="UP000318080"/>
    </source>
</evidence>
<evidence type="ECO:0000313" key="2">
    <source>
        <dbReference type="EMBL" id="TQE43450.1"/>
    </source>
</evidence>
<feature type="transmembrane region" description="Helical" evidence="1">
    <location>
        <begin position="149"/>
        <end position="169"/>
    </location>
</feature>
<dbReference type="EMBL" id="VHIR01000008">
    <property type="protein sequence ID" value="TQE43450.1"/>
    <property type="molecule type" value="Genomic_DNA"/>
</dbReference>
<keyword evidence="3" id="KW-1185">Reference proteome</keyword>
<dbReference type="Proteomes" id="UP000318080">
    <property type="component" value="Unassembled WGS sequence"/>
</dbReference>
<dbReference type="RefSeq" id="WP_066492380.1">
    <property type="nucleotide sequence ID" value="NZ_JADPQA010000006.1"/>
</dbReference>
<reference evidence="2 3" key="1">
    <citation type="submission" date="2019-06" db="EMBL/GenBank/DDBJ databases">
        <title>Draft genome of C. phoceense Strain 272.</title>
        <authorList>
            <person name="Pacheco L.G.C."/>
            <person name="Barberis C.M."/>
            <person name="Almuzara M.N."/>
            <person name="Traglia G.M."/>
            <person name="Santos C.S."/>
            <person name="Rocha D.J.P.G."/>
            <person name="Aguiar E.R.G.R."/>
            <person name="Vay C.A."/>
        </authorList>
    </citation>
    <scope>NUCLEOTIDE SEQUENCE [LARGE SCALE GENOMIC DNA]</scope>
    <source>
        <strain evidence="2 3">272</strain>
    </source>
</reference>
<accession>A0A540R6T2</accession>
<keyword evidence="1" id="KW-0472">Membrane</keyword>
<gene>
    <name evidence="2" type="ORF">EJK80_06690</name>
</gene>
<proteinExistence type="predicted"/>
<protein>
    <submittedName>
        <fullName evidence="2">Uncharacterized protein</fullName>
    </submittedName>
</protein>
<evidence type="ECO:0000256" key="1">
    <source>
        <dbReference type="SAM" id="Phobius"/>
    </source>
</evidence>
<dbReference type="AlphaFoldDB" id="A0A540R6T2"/>
<comment type="caution">
    <text evidence="2">The sequence shown here is derived from an EMBL/GenBank/DDBJ whole genome shotgun (WGS) entry which is preliminary data.</text>
</comment>
<name>A0A540R6T2_9CORY</name>